<dbReference type="Gene3D" id="1.20.120.1020">
    <property type="entry name" value="Prion-inhibition and propagation, HeLo domain"/>
    <property type="match status" value="1"/>
</dbReference>
<dbReference type="InterPro" id="IPR029498">
    <property type="entry name" value="HeLo_dom"/>
</dbReference>
<dbReference type="EMBL" id="JABEYC010000802">
    <property type="protein sequence ID" value="KAF4974112.1"/>
    <property type="molecule type" value="Genomic_DNA"/>
</dbReference>
<name>A0A8H4XGD1_9HYPO</name>
<proteinExistence type="predicted"/>
<feature type="domain" description="Prion-inhibition and propagation HeLo" evidence="1">
    <location>
        <begin position="6"/>
        <end position="266"/>
    </location>
</feature>
<protein>
    <recommendedName>
        <fullName evidence="1">Prion-inhibition and propagation HeLo domain-containing protein</fullName>
    </recommendedName>
</protein>
<evidence type="ECO:0000259" key="1">
    <source>
        <dbReference type="Pfam" id="PF14479"/>
    </source>
</evidence>
<dbReference type="Pfam" id="PF14479">
    <property type="entry name" value="HeLo"/>
    <property type="match status" value="1"/>
</dbReference>
<reference evidence="2" key="2">
    <citation type="submission" date="2020-05" db="EMBL/GenBank/DDBJ databases">
        <authorList>
            <person name="Kim H.-S."/>
            <person name="Proctor R.H."/>
            <person name="Brown D.W."/>
        </authorList>
    </citation>
    <scope>NUCLEOTIDE SEQUENCE</scope>
    <source>
        <strain evidence="2">NRRL 22465</strain>
    </source>
</reference>
<dbReference type="OrthoDB" id="5238744at2759"/>
<dbReference type="Proteomes" id="UP000635477">
    <property type="component" value="Unassembled WGS sequence"/>
</dbReference>
<accession>A0A8H4XGD1</accession>
<keyword evidence="3" id="KW-1185">Reference proteome</keyword>
<gene>
    <name evidence="2" type="ORF">FZEAL_8950</name>
</gene>
<sequence>MEAVGIVLAAVALLDPVYRGLQSLWKAYKTVEYFGDDFEISLSGLRCQEWIFASHLQLYETQCRLNGPGSAHASNHPLKEQIAAHITAIVNVLNQCYGVVETYDNECNPTVARNNQPAAAQSQNVPQAAAYIARQPRRLVKLPQRARIEEGFVAWLNRNSEILRAKESHETTEKQRLKAPRPIQVTGDSLAFAPRLQRGLGGSSDEATLSAHRERILKRTQAAQKRANGLQLVRWADHGKEDFDGFVSRLRNMNDDLRRILPIEAQLDDAFRKIRASSEPPKLWDNTEKIRHELDGLHIAIRSINVPSEGFEPIRFAVKLEENFEELRARAEEYGIITDLPLTRQPYLFSLMPRPQGISNNQKDYILSTTVYKTSEPEIANLPASMARLGANDPENNTIGNVIHSIENRWIYHLQRVEDEDLVGGHSVSRLIKDEKLREKERICLAADIAQSFVHFMTINMGKPRGLSSNYHLFGQASPDPATGNWTPELLSSLWVEFGFGISLASKSSKFRSKAQYREGRIRAPLELGILIYQIASGVVLDYTATADSLEKARDDTKSGLKAVEEFCGLYMREIVEVCLKDPGNGIEEKDIVAEVASALSYHAAQLRKVKG</sequence>
<dbReference type="AlphaFoldDB" id="A0A8H4XGD1"/>
<comment type="caution">
    <text evidence="2">The sequence shown here is derived from an EMBL/GenBank/DDBJ whole genome shotgun (WGS) entry which is preliminary data.</text>
</comment>
<evidence type="ECO:0000313" key="2">
    <source>
        <dbReference type="EMBL" id="KAF4974112.1"/>
    </source>
</evidence>
<dbReference type="InterPro" id="IPR038305">
    <property type="entry name" value="HeLo_sf"/>
</dbReference>
<organism evidence="2 3">
    <name type="scientific">Fusarium zealandicum</name>
    <dbReference type="NCBI Taxonomy" id="1053134"/>
    <lineage>
        <taxon>Eukaryota</taxon>
        <taxon>Fungi</taxon>
        <taxon>Dikarya</taxon>
        <taxon>Ascomycota</taxon>
        <taxon>Pezizomycotina</taxon>
        <taxon>Sordariomycetes</taxon>
        <taxon>Hypocreomycetidae</taxon>
        <taxon>Hypocreales</taxon>
        <taxon>Nectriaceae</taxon>
        <taxon>Fusarium</taxon>
        <taxon>Fusarium staphyleae species complex</taxon>
    </lineage>
</organism>
<evidence type="ECO:0000313" key="3">
    <source>
        <dbReference type="Proteomes" id="UP000635477"/>
    </source>
</evidence>
<reference evidence="2" key="1">
    <citation type="journal article" date="2020" name="BMC Genomics">
        <title>Correction to: Identification and distribution of gene clusters required for synthesis of sphingolipid metabolism inhibitors in diverse species of the filamentous fungus Fusarium.</title>
        <authorList>
            <person name="Kim H.S."/>
            <person name="Lohmar J.M."/>
            <person name="Busman M."/>
            <person name="Brown D.W."/>
            <person name="Naumann T.A."/>
            <person name="Divon H.H."/>
            <person name="Lysoe E."/>
            <person name="Uhlig S."/>
            <person name="Proctor R.H."/>
        </authorList>
    </citation>
    <scope>NUCLEOTIDE SEQUENCE</scope>
    <source>
        <strain evidence="2">NRRL 22465</strain>
    </source>
</reference>